<organism evidence="4 5">
    <name type="scientific">Streptomyces milbemycinicus</name>
    <dbReference type="NCBI Taxonomy" id="476552"/>
    <lineage>
        <taxon>Bacteria</taxon>
        <taxon>Bacillati</taxon>
        <taxon>Actinomycetota</taxon>
        <taxon>Actinomycetes</taxon>
        <taxon>Kitasatosporales</taxon>
        <taxon>Streptomycetaceae</taxon>
        <taxon>Streptomyces</taxon>
    </lineage>
</organism>
<dbReference type="PANTHER" id="PTHR10819">
    <property type="entry name" value="PHOSPHOTRIESTERASE-RELATED"/>
    <property type="match status" value="1"/>
</dbReference>
<keyword evidence="2" id="KW-0378">Hydrolase</keyword>
<protein>
    <submittedName>
        <fullName evidence="4">Phosphotriesterase</fullName>
    </submittedName>
</protein>
<keyword evidence="1" id="KW-0479">Metal-binding</keyword>
<name>A0ABW8LI47_9ACTN</name>
<keyword evidence="5" id="KW-1185">Reference proteome</keyword>
<dbReference type="SUPFAM" id="SSF51556">
    <property type="entry name" value="Metallo-dependent hydrolases"/>
    <property type="match status" value="1"/>
</dbReference>
<evidence type="ECO:0000256" key="3">
    <source>
        <dbReference type="PROSITE-ProRule" id="PRU00679"/>
    </source>
</evidence>
<dbReference type="PANTHER" id="PTHR10819:SF3">
    <property type="entry name" value="PHOSPHOTRIESTERASE-RELATED PROTEIN"/>
    <property type="match status" value="1"/>
</dbReference>
<dbReference type="PIRSF" id="PIRSF016839">
    <property type="entry name" value="PhP"/>
    <property type="match status" value="1"/>
</dbReference>
<dbReference type="Pfam" id="PF02126">
    <property type="entry name" value="PTE"/>
    <property type="match status" value="1"/>
</dbReference>
<evidence type="ECO:0000313" key="4">
    <source>
        <dbReference type="EMBL" id="MFK4265596.1"/>
    </source>
</evidence>
<dbReference type="Proteomes" id="UP001620295">
    <property type="component" value="Unassembled WGS sequence"/>
</dbReference>
<comment type="similarity">
    <text evidence="3">Belongs to the metallo-dependent hydrolases superfamily. Phosphotriesterase family.</text>
</comment>
<gene>
    <name evidence="4" type="ORF">ACI2L5_11720</name>
</gene>
<dbReference type="InterPro" id="IPR032466">
    <property type="entry name" value="Metal_Hydrolase"/>
</dbReference>
<proteinExistence type="inferred from homology"/>
<sequence length="322" mass="33425">MGETTGQTVAQTPVRAAVQTAVRTVLGDVPGDALGVCDAHDHLFFRSALLPGQELADVAAADAELRAFHGLGGRTVVQWTPYGLGRTAGELIGLSRATGVHLVAATGLHQAHHYAPGAVEAVLDGLAELFVDELTRGIGGTGPRAGLIKVAGGFHGLDAHARRTMAAAAHAHHRTGAPIAVHLELGTAALDVLDLLCDEHGVAPQRVILGHLNRSPDSVVHQQAARAGAFLAFDGPSRANHAMDWRLPDALAALVDAGYADQLLLGGDTTTAAARSVNGGPGMPYLLRRLRPRLELAVGADVVHRILTANPARALATVWRAD</sequence>
<dbReference type="InterPro" id="IPR001559">
    <property type="entry name" value="Phosphotriesterase"/>
</dbReference>
<feature type="modified residue" description="N6-carboxylysine" evidence="3">
    <location>
        <position position="149"/>
    </location>
</feature>
<reference evidence="4 5" key="1">
    <citation type="submission" date="2024-11" db="EMBL/GenBank/DDBJ databases">
        <title>The Natural Products Discovery Center: Release of the First 8490 Sequenced Strains for Exploring Actinobacteria Biosynthetic Diversity.</title>
        <authorList>
            <person name="Kalkreuter E."/>
            <person name="Kautsar S.A."/>
            <person name="Yang D."/>
            <person name="Bader C.D."/>
            <person name="Teijaro C.N."/>
            <person name="Fluegel L."/>
            <person name="Davis C.M."/>
            <person name="Simpson J.R."/>
            <person name="Lauterbach L."/>
            <person name="Steele A.D."/>
            <person name="Gui C."/>
            <person name="Meng S."/>
            <person name="Li G."/>
            <person name="Viehrig K."/>
            <person name="Ye F."/>
            <person name="Su P."/>
            <person name="Kiefer A.F."/>
            <person name="Nichols A."/>
            <person name="Cepeda A.J."/>
            <person name="Yan W."/>
            <person name="Fan B."/>
            <person name="Jiang Y."/>
            <person name="Adhikari A."/>
            <person name="Zheng C.-J."/>
            <person name="Schuster L."/>
            <person name="Cowan T.M."/>
            <person name="Smanski M.J."/>
            <person name="Chevrette M.G."/>
            <person name="De Carvalho L.P.S."/>
            <person name="Shen B."/>
        </authorList>
    </citation>
    <scope>NUCLEOTIDE SEQUENCE [LARGE SCALE GENOMIC DNA]</scope>
    <source>
        <strain evidence="4 5">NPDC020863</strain>
    </source>
</reference>
<evidence type="ECO:0000313" key="5">
    <source>
        <dbReference type="Proteomes" id="UP001620295"/>
    </source>
</evidence>
<dbReference type="PROSITE" id="PS51347">
    <property type="entry name" value="PHOSPHOTRIESTERASE_2"/>
    <property type="match status" value="1"/>
</dbReference>
<dbReference type="RefSeq" id="WP_358643819.1">
    <property type="nucleotide sequence ID" value="NZ_JBFAEV010000028.1"/>
</dbReference>
<comment type="caution">
    <text evidence="4">The sequence shown here is derived from an EMBL/GenBank/DDBJ whole genome shotgun (WGS) entry which is preliminary data.</text>
</comment>
<accession>A0ABW8LI47</accession>
<dbReference type="EMBL" id="JBJDQH010000004">
    <property type="protein sequence ID" value="MFK4265596.1"/>
    <property type="molecule type" value="Genomic_DNA"/>
</dbReference>
<evidence type="ECO:0000256" key="1">
    <source>
        <dbReference type="ARBA" id="ARBA00022723"/>
    </source>
</evidence>
<dbReference type="Gene3D" id="3.20.20.140">
    <property type="entry name" value="Metal-dependent hydrolases"/>
    <property type="match status" value="1"/>
</dbReference>
<evidence type="ECO:0000256" key="2">
    <source>
        <dbReference type="ARBA" id="ARBA00022801"/>
    </source>
</evidence>